<accession>A0A0W8F9E2</accession>
<evidence type="ECO:0000313" key="2">
    <source>
        <dbReference type="EMBL" id="KUG17425.1"/>
    </source>
</evidence>
<reference evidence="2" key="1">
    <citation type="journal article" date="2015" name="Proc. Natl. Acad. Sci. U.S.A.">
        <title>Networks of energetic and metabolic interactions define dynamics in microbial communities.</title>
        <authorList>
            <person name="Embree M."/>
            <person name="Liu J.K."/>
            <person name="Al-Bassam M.M."/>
            <person name="Zengler K."/>
        </authorList>
    </citation>
    <scope>NUCLEOTIDE SEQUENCE</scope>
</reference>
<comment type="caution">
    <text evidence="2">The sequence shown here is derived from an EMBL/GenBank/DDBJ whole genome shotgun (WGS) entry which is preliminary data.</text>
</comment>
<sequence length="122" mass="13315">MAQKKTYWEMQKSFWKTPLGIVIWFGALLAILAGGILALNFLGSPYPVIEFFDAEPEFLAPGQSSVLSWRVVGASLVEIDQDIGPVALEGSISISPSEDTIYRLIAVNGSRNRSVELKVSLS</sequence>
<keyword evidence="1" id="KW-1133">Transmembrane helix</keyword>
<organism evidence="2">
    <name type="scientific">hydrocarbon metagenome</name>
    <dbReference type="NCBI Taxonomy" id="938273"/>
    <lineage>
        <taxon>unclassified sequences</taxon>
        <taxon>metagenomes</taxon>
        <taxon>ecological metagenomes</taxon>
    </lineage>
</organism>
<evidence type="ECO:0000256" key="1">
    <source>
        <dbReference type="SAM" id="Phobius"/>
    </source>
</evidence>
<dbReference type="AlphaFoldDB" id="A0A0W8F9E2"/>
<protein>
    <submittedName>
        <fullName evidence="2">Uncharacterized protein</fullName>
    </submittedName>
</protein>
<feature type="transmembrane region" description="Helical" evidence="1">
    <location>
        <begin position="21"/>
        <end position="42"/>
    </location>
</feature>
<keyword evidence="1" id="KW-0472">Membrane</keyword>
<gene>
    <name evidence="2" type="ORF">ASZ90_012904</name>
</gene>
<keyword evidence="1" id="KW-0812">Transmembrane</keyword>
<proteinExistence type="predicted"/>
<name>A0A0W8F9E2_9ZZZZ</name>
<dbReference type="EMBL" id="LNQE01001443">
    <property type="protein sequence ID" value="KUG17425.1"/>
    <property type="molecule type" value="Genomic_DNA"/>
</dbReference>